<keyword evidence="3" id="KW-1185">Reference proteome</keyword>
<dbReference type="Proteomes" id="UP001172155">
    <property type="component" value="Unassembled WGS sequence"/>
</dbReference>
<comment type="caution">
    <text evidence="2">The sequence shown here is derived from an EMBL/GenBank/DDBJ whole genome shotgun (WGS) entry which is preliminary data.</text>
</comment>
<dbReference type="SUPFAM" id="SSF53383">
    <property type="entry name" value="PLP-dependent transferases"/>
    <property type="match status" value="1"/>
</dbReference>
<keyword evidence="1" id="KW-0663">Pyridoxal phosphate</keyword>
<evidence type="ECO:0000313" key="3">
    <source>
        <dbReference type="Proteomes" id="UP001172155"/>
    </source>
</evidence>
<sequence>MSLIDGAHGIGHIDLTNLGQVGPDFMVSNCYKWLMVPRGCAVFYVPFRNQHLITTTLPTSWGYETPDNRKKMDPREYFSRLFNKVSMTDNTPYCCVPLALKFRSEVCGGEDKILEYCQDIARRGGAKMAEILGTEVLGGGESSIQRCCFTNVRLPLTLKELGVDEDGGREVAKWMQELAPAEHETYIPIKMYDGQFWCRISGQVYLTLEDFEWAAETLPQLCGRAKKGEWR</sequence>
<dbReference type="InterPro" id="IPR015421">
    <property type="entry name" value="PyrdxlP-dep_Trfase_major"/>
</dbReference>
<proteinExistence type="predicted"/>
<name>A0AA40KBK5_9PEZI</name>
<dbReference type="PANTHER" id="PTHR43092:SF2">
    <property type="entry name" value="HERCYNYLCYSTEINE SULFOXIDE LYASE"/>
    <property type="match status" value="1"/>
</dbReference>
<dbReference type="GO" id="GO:0016740">
    <property type="term" value="F:transferase activity"/>
    <property type="evidence" value="ECO:0007669"/>
    <property type="project" value="UniProtKB-KW"/>
</dbReference>
<organism evidence="2 3">
    <name type="scientific">Schizothecium vesticola</name>
    <dbReference type="NCBI Taxonomy" id="314040"/>
    <lineage>
        <taxon>Eukaryota</taxon>
        <taxon>Fungi</taxon>
        <taxon>Dikarya</taxon>
        <taxon>Ascomycota</taxon>
        <taxon>Pezizomycotina</taxon>
        <taxon>Sordariomycetes</taxon>
        <taxon>Sordariomycetidae</taxon>
        <taxon>Sordariales</taxon>
        <taxon>Schizotheciaceae</taxon>
        <taxon>Schizothecium</taxon>
    </lineage>
</organism>
<reference evidence="2" key="1">
    <citation type="submission" date="2023-06" db="EMBL/GenBank/DDBJ databases">
        <title>Genome-scale phylogeny and comparative genomics of the fungal order Sordariales.</title>
        <authorList>
            <consortium name="Lawrence Berkeley National Laboratory"/>
            <person name="Hensen N."/>
            <person name="Bonometti L."/>
            <person name="Westerberg I."/>
            <person name="Brannstrom I.O."/>
            <person name="Guillou S."/>
            <person name="Cros-Aarteil S."/>
            <person name="Calhoun S."/>
            <person name="Haridas S."/>
            <person name="Kuo A."/>
            <person name="Mondo S."/>
            <person name="Pangilinan J."/>
            <person name="Riley R."/>
            <person name="LaButti K."/>
            <person name="Andreopoulos B."/>
            <person name="Lipzen A."/>
            <person name="Chen C."/>
            <person name="Yanf M."/>
            <person name="Daum C."/>
            <person name="Ng V."/>
            <person name="Clum A."/>
            <person name="Steindorff A."/>
            <person name="Ohm R."/>
            <person name="Martin F."/>
            <person name="Silar P."/>
            <person name="Natvig D."/>
            <person name="Lalanne C."/>
            <person name="Gautier V."/>
            <person name="Ament-velasquez S.L."/>
            <person name="Kruys A."/>
            <person name="Hutchinson M.I."/>
            <person name="Powell A.J."/>
            <person name="Barry K."/>
            <person name="Miller A.N."/>
            <person name="Grigoriev I.V."/>
            <person name="Debuchy R."/>
            <person name="Gladieux P."/>
            <person name="Thoren M.H."/>
            <person name="Johannesson H."/>
        </authorList>
    </citation>
    <scope>NUCLEOTIDE SEQUENCE</scope>
    <source>
        <strain evidence="2">SMH3187-1</strain>
    </source>
</reference>
<dbReference type="PANTHER" id="PTHR43092">
    <property type="entry name" value="L-CYSTEINE DESULFHYDRASE"/>
    <property type="match status" value="1"/>
</dbReference>
<accession>A0AA40KBK5</accession>
<protein>
    <submittedName>
        <fullName evidence="2">Pyridoxal phosphate-dependent transferase</fullName>
    </submittedName>
</protein>
<gene>
    <name evidence="2" type="ORF">B0T18DRAFT_433850</name>
</gene>
<dbReference type="AlphaFoldDB" id="A0AA40KBK5"/>
<dbReference type="Gene3D" id="3.40.640.10">
    <property type="entry name" value="Type I PLP-dependent aspartate aminotransferase-like (Major domain)"/>
    <property type="match status" value="1"/>
</dbReference>
<evidence type="ECO:0000256" key="1">
    <source>
        <dbReference type="ARBA" id="ARBA00022898"/>
    </source>
</evidence>
<dbReference type="EMBL" id="JAUKUD010000001">
    <property type="protein sequence ID" value="KAK0752940.1"/>
    <property type="molecule type" value="Genomic_DNA"/>
</dbReference>
<keyword evidence="2" id="KW-0808">Transferase</keyword>
<evidence type="ECO:0000313" key="2">
    <source>
        <dbReference type="EMBL" id="KAK0752940.1"/>
    </source>
</evidence>
<dbReference type="InterPro" id="IPR015424">
    <property type="entry name" value="PyrdxlP-dep_Trfase"/>
</dbReference>